<dbReference type="EMBL" id="SAWZ01000002">
    <property type="protein sequence ID" value="RXR07398.1"/>
    <property type="molecule type" value="Genomic_DNA"/>
</dbReference>
<comment type="caution">
    <text evidence="2">The sequence shown here is derived from an EMBL/GenBank/DDBJ whole genome shotgun (WGS) entry which is preliminary data.</text>
</comment>
<keyword evidence="3" id="KW-1185">Reference proteome</keyword>
<dbReference type="AlphaFoldDB" id="A0A4Q1JY61"/>
<protein>
    <submittedName>
        <fullName evidence="2">Chloride channel protein</fullName>
    </submittedName>
</protein>
<dbReference type="Proteomes" id="UP000289784">
    <property type="component" value="Unassembled WGS sequence"/>
</dbReference>
<dbReference type="OrthoDB" id="6051404at2"/>
<name>A0A4Q1JY61_9GAMM</name>
<accession>A0A4Q1JY61</accession>
<gene>
    <name evidence="2" type="ORF">EPA99_05645</name>
</gene>
<evidence type="ECO:0000313" key="2">
    <source>
        <dbReference type="EMBL" id="RXR07398.1"/>
    </source>
</evidence>
<evidence type="ECO:0000256" key="1">
    <source>
        <dbReference type="SAM" id="MobiDB-lite"/>
    </source>
</evidence>
<proteinExistence type="predicted"/>
<sequence>MSTALGIFVGQVMTAALAGFLALAWSAYVDHELSKQRMSRPARTQRPVQPNPQPTTTPVTTLEPLRANQRCIKGQRFQRVEHGWVEVPNRPAGPANVQLQDAVASVCSAIAPEEVM</sequence>
<feature type="region of interest" description="Disordered" evidence="1">
    <location>
        <begin position="35"/>
        <end position="60"/>
    </location>
</feature>
<reference evidence="2 3" key="1">
    <citation type="submission" date="2019-01" db="EMBL/GenBank/DDBJ databases">
        <title>Pseudoxanthomonas composti sp. nov., isolated from compost.</title>
        <authorList>
            <person name="Yang G."/>
        </authorList>
    </citation>
    <scope>NUCLEOTIDE SEQUENCE [LARGE SCALE GENOMIC DNA]</scope>
    <source>
        <strain evidence="2 3">GSS15</strain>
    </source>
</reference>
<evidence type="ECO:0000313" key="3">
    <source>
        <dbReference type="Proteomes" id="UP000289784"/>
    </source>
</evidence>
<organism evidence="2 3">
    <name type="scientific">Pseudoxanthomonas composti</name>
    <dbReference type="NCBI Taxonomy" id="2137479"/>
    <lineage>
        <taxon>Bacteria</taxon>
        <taxon>Pseudomonadati</taxon>
        <taxon>Pseudomonadota</taxon>
        <taxon>Gammaproteobacteria</taxon>
        <taxon>Lysobacterales</taxon>
        <taxon>Lysobacteraceae</taxon>
        <taxon>Pseudoxanthomonas</taxon>
    </lineage>
</organism>
<dbReference type="RefSeq" id="WP_129470212.1">
    <property type="nucleotide sequence ID" value="NZ_SAWZ01000002.1"/>
</dbReference>